<organism evidence="2 3">
    <name type="scientific">Legionella norrlandica</name>
    <dbReference type="NCBI Taxonomy" id="1498499"/>
    <lineage>
        <taxon>Bacteria</taxon>
        <taxon>Pseudomonadati</taxon>
        <taxon>Pseudomonadota</taxon>
        <taxon>Gammaproteobacteria</taxon>
        <taxon>Legionellales</taxon>
        <taxon>Legionellaceae</taxon>
        <taxon>Legionella</taxon>
    </lineage>
</organism>
<dbReference type="AlphaFoldDB" id="A0A0A2T6C4"/>
<proteinExistence type="predicted"/>
<keyword evidence="1" id="KW-1133">Transmembrane helix</keyword>
<accession>A0A0A2T6C4</accession>
<evidence type="ECO:0000313" key="3">
    <source>
        <dbReference type="Proteomes" id="UP000054422"/>
    </source>
</evidence>
<keyword evidence="3" id="KW-1185">Reference proteome</keyword>
<evidence type="ECO:0000313" key="2">
    <source>
        <dbReference type="EMBL" id="KGP62958.1"/>
    </source>
</evidence>
<feature type="transmembrane region" description="Helical" evidence="1">
    <location>
        <begin position="6"/>
        <end position="26"/>
    </location>
</feature>
<evidence type="ECO:0000256" key="1">
    <source>
        <dbReference type="SAM" id="Phobius"/>
    </source>
</evidence>
<sequence>MLDWASHNFLITAGIIFSIGLVLIVLAKGSSTHRMKLIANIGFYLAFVALVVFVIVLFLDVLPRKP</sequence>
<reference evidence="2 3" key="1">
    <citation type="submission" date="2014-05" db="EMBL/GenBank/DDBJ databases">
        <authorList>
            <person name="Rizzardi K."/>
            <person name="Winiecka-Krusnell J."/>
            <person name="Ramliden M."/>
            <person name="Alm E."/>
            <person name="Andersson S."/>
            <person name="Byfors S."/>
        </authorList>
    </citation>
    <scope>NUCLEOTIDE SEQUENCE [LARGE SCALE GENOMIC DNA]</scope>
    <source>
        <strain evidence="2 3">LEGN</strain>
    </source>
</reference>
<dbReference type="EMBL" id="JNCF01000031">
    <property type="protein sequence ID" value="KGP62958.1"/>
    <property type="molecule type" value="Genomic_DNA"/>
</dbReference>
<protein>
    <recommendedName>
        <fullName evidence="4">DUF2768 domain-containing protein</fullName>
    </recommendedName>
</protein>
<name>A0A0A2T6C4_9GAMM</name>
<keyword evidence="1" id="KW-0812">Transmembrane</keyword>
<feature type="transmembrane region" description="Helical" evidence="1">
    <location>
        <begin position="38"/>
        <end position="59"/>
    </location>
</feature>
<gene>
    <name evidence="2" type="ORF">EP47_13325</name>
</gene>
<comment type="caution">
    <text evidence="2">The sequence shown here is derived from an EMBL/GenBank/DDBJ whole genome shotgun (WGS) entry which is preliminary data.</text>
</comment>
<evidence type="ECO:0008006" key="4">
    <source>
        <dbReference type="Google" id="ProtNLM"/>
    </source>
</evidence>
<keyword evidence="1" id="KW-0472">Membrane</keyword>
<dbReference type="Proteomes" id="UP000054422">
    <property type="component" value="Unassembled WGS sequence"/>
</dbReference>